<keyword evidence="2" id="KW-0472">Membrane</keyword>
<feature type="transmembrane region" description="Helical" evidence="2">
    <location>
        <begin position="267"/>
        <end position="284"/>
    </location>
</feature>
<evidence type="ECO:0000259" key="3">
    <source>
        <dbReference type="Pfam" id="PF20237"/>
    </source>
</evidence>
<protein>
    <recommendedName>
        <fullName evidence="3">DUF6594 domain-containing protein</fullName>
    </recommendedName>
</protein>
<keyword evidence="5" id="KW-1185">Reference proteome</keyword>
<keyword evidence="2" id="KW-1133">Transmembrane helix</keyword>
<dbReference type="OrthoDB" id="5416037at2759"/>
<evidence type="ECO:0000256" key="1">
    <source>
        <dbReference type="SAM" id="MobiDB-lite"/>
    </source>
</evidence>
<dbReference type="AlphaFoldDB" id="A0A9P4H0H2"/>
<dbReference type="PANTHER" id="PTHR34502">
    <property type="entry name" value="DUF6594 DOMAIN-CONTAINING PROTEIN-RELATED"/>
    <property type="match status" value="1"/>
</dbReference>
<accession>A0A9P4H0H2</accession>
<dbReference type="Proteomes" id="UP000799777">
    <property type="component" value="Unassembled WGS sequence"/>
</dbReference>
<evidence type="ECO:0000313" key="4">
    <source>
        <dbReference type="EMBL" id="KAF2026143.1"/>
    </source>
</evidence>
<evidence type="ECO:0000313" key="5">
    <source>
        <dbReference type="Proteomes" id="UP000799777"/>
    </source>
</evidence>
<name>A0A9P4H0H2_9PLEO</name>
<dbReference type="EMBL" id="ML978249">
    <property type="protein sequence ID" value="KAF2026143.1"/>
    <property type="molecule type" value="Genomic_DNA"/>
</dbReference>
<proteinExistence type="predicted"/>
<feature type="domain" description="DUF6594" evidence="3">
    <location>
        <begin position="55"/>
        <end position="308"/>
    </location>
</feature>
<reference evidence="4" key="1">
    <citation type="journal article" date="2020" name="Stud. Mycol.">
        <title>101 Dothideomycetes genomes: a test case for predicting lifestyles and emergence of pathogens.</title>
        <authorList>
            <person name="Haridas S."/>
            <person name="Albert R."/>
            <person name="Binder M."/>
            <person name="Bloem J."/>
            <person name="Labutti K."/>
            <person name="Salamov A."/>
            <person name="Andreopoulos B."/>
            <person name="Baker S."/>
            <person name="Barry K."/>
            <person name="Bills G."/>
            <person name="Bluhm B."/>
            <person name="Cannon C."/>
            <person name="Castanera R."/>
            <person name="Culley D."/>
            <person name="Daum C."/>
            <person name="Ezra D."/>
            <person name="Gonzalez J."/>
            <person name="Henrissat B."/>
            <person name="Kuo A."/>
            <person name="Liang C."/>
            <person name="Lipzen A."/>
            <person name="Lutzoni F."/>
            <person name="Magnuson J."/>
            <person name="Mondo S."/>
            <person name="Nolan M."/>
            <person name="Ohm R."/>
            <person name="Pangilinan J."/>
            <person name="Park H.-J."/>
            <person name="Ramirez L."/>
            <person name="Alfaro M."/>
            <person name="Sun H."/>
            <person name="Tritt A."/>
            <person name="Yoshinaga Y."/>
            <person name="Zwiers L.-H."/>
            <person name="Turgeon B."/>
            <person name="Goodwin S."/>
            <person name="Spatafora J."/>
            <person name="Crous P."/>
            <person name="Grigoriev I."/>
        </authorList>
    </citation>
    <scope>NUCLEOTIDE SEQUENCE</scope>
    <source>
        <strain evidence="4">CBS 110217</strain>
    </source>
</reference>
<dbReference type="PANTHER" id="PTHR34502:SF4">
    <property type="entry name" value="DUF6594 DOMAIN-CONTAINING PROTEIN"/>
    <property type="match status" value="1"/>
</dbReference>
<organism evidence="4 5">
    <name type="scientific">Setomelanomma holmii</name>
    <dbReference type="NCBI Taxonomy" id="210430"/>
    <lineage>
        <taxon>Eukaryota</taxon>
        <taxon>Fungi</taxon>
        <taxon>Dikarya</taxon>
        <taxon>Ascomycota</taxon>
        <taxon>Pezizomycotina</taxon>
        <taxon>Dothideomycetes</taxon>
        <taxon>Pleosporomycetidae</taxon>
        <taxon>Pleosporales</taxon>
        <taxon>Pleosporineae</taxon>
        <taxon>Phaeosphaeriaceae</taxon>
        <taxon>Setomelanomma</taxon>
    </lineage>
</organism>
<feature type="transmembrane region" description="Helical" evidence="2">
    <location>
        <begin position="241"/>
        <end position="261"/>
    </location>
</feature>
<dbReference type="Pfam" id="PF20237">
    <property type="entry name" value="DUF6594"/>
    <property type="match status" value="1"/>
</dbReference>
<keyword evidence="2" id="KW-0812">Transmembrane</keyword>
<dbReference type="InterPro" id="IPR046529">
    <property type="entry name" value="DUF6594"/>
</dbReference>
<gene>
    <name evidence="4" type="ORF">EK21DRAFT_92684</name>
</gene>
<evidence type="ECO:0000256" key="2">
    <source>
        <dbReference type="SAM" id="Phobius"/>
    </source>
</evidence>
<feature type="transmembrane region" description="Helical" evidence="2">
    <location>
        <begin position="296"/>
        <end position="313"/>
    </location>
</feature>
<sequence length="322" mass="36771">MASATLPGPATAKGAQYPPSSTFIQMQPFPQPPQGSHSPVEEQIKLSMPWKYEGYQAISKWMASDDDFFVFRRFESLNADTILWMQDHIARLETELKAMHKLVADSKLEQNLRNDSHRWDEQHMPRRTQIMGELSRQLLHYNQFVDAFSKVRARPRAEKRQVDNVVNWLDRGAIVEEEADFANHASDLISINARTRTPLGRWLEGCRKPHLWRIFREKDRPGLHVKAASTVYSSNQKFDRLTSRTIIVLGLVMLLAPMWWLEFVSSSNIRLGIITGFLCVFISIMSTATINQPFQVVAATAAYAAVLMVFMQIDSNGSYAPT</sequence>
<comment type="caution">
    <text evidence="4">The sequence shown here is derived from an EMBL/GenBank/DDBJ whole genome shotgun (WGS) entry which is preliminary data.</text>
</comment>
<feature type="region of interest" description="Disordered" evidence="1">
    <location>
        <begin position="1"/>
        <end position="40"/>
    </location>
</feature>